<evidence type="ECO:0000313" key="3">
    <source>
        <dbReference type="Proteomes" id="UP001139103"/>
    </source>
</evidence>
<protein>
    <submittedName>
        <fullName evidence="2">HDOD domain-containing protein</fullName>
    </submittedName>
</protein>
<dbReference type="InterPro" id="IPR013976">
    <property type="entry name" value="HDOD"/>
</dbReference>
<dbReference type="Gene3D" id="1.10.3210.10">
    <property type="entry name" value="Hypothetical protein af1432"/>
    <property type="match status" value="1"/>
</dbReference>
<name>A0A9X1SGY3_9BACT</name>
<dbReference type="EMBL" id="JAJKFT010000010">
    <property type="protein sequence ID" value="MCC9629863.1"/>
    <property type="molecule type" value="Genomic_DNA"/>
</dbReference>
<sequence>MTDSSKQLKDLLAGAQLPALPQSAIRLLELSQDPENGPAEFAVPIESDPGLTGQVLRFVNSSYFGFSREISSVKLAITLVGIRTIKNFALWSAVFSLMPNPKSGPFDLKNLWQDSLRRGLFARAMGKILGLKDSEDLFAAALLQDMAVPLLAKELPEKYAELLVSRAGGEKRLSHLERDKFGWDHAEAGGVIARGWSLPEEFAVLIESHADIDNLVNEPNEPGKVSVALSALLPASNDQAWPERDTFVGYYEQLRGDGPSVEELLAQIDTEFEEFAPVLKLSTPTQSLIDTLNAQPKEATQA</sequence>
<feature type="domain" description="HDOD" evidence="1">
    <location>
        <begin position="17"/>
        <end position="212"/>
    </location>
</feature>
<dbReference type="Proteomes" id="UP001139103">
    <property type="component" value="Unassembled WGS sequence"/>
</dbReference>
<dbReference type="Pfam" id="PF08668">
    <property type="entry name" value="HDOD"/>
    <property type="match status" value="1"/>
</dbReference>
<dbReference type="InterPro" id="IPR052340">
    <property type="entry name" value="RNase_Y/CdgJ"/>
</dbReference>
<evidence type="ECO:0000313" key="2">
    <source>
        <dbReference type="EMBL" id="MCC9629863.1"/>
    </source>
</evidence>
<dbReference type="SUPFAM" id="SSF109604">
    <property type="entry name" value="HD-domain/PDEase-like"/>
    <property type="match status" value="1"/>
</dbReference>
<organism evidence="2 3">
    <name type="scientific">Blastopirellula sediminis</name>
    <dbReference type="NCBI Taxonomy" id="2894196"/>
    <lineage>
        <taxon>Bacteria</taxon>
        <taxon>Pseudomonadati</taxon>
        <taxon>Planctomycetota</taxon>
        <taxon>Planctomycetia</taxon>
        <taxon>Pirellulales</taxon>
        <taxon>Pirellulaceae</taxon>
        <taxon>Blastopirellula</taxon>
    </lineage>
</organism>
<dbReference type="RefSeq" id="WP_230220498.1">
    <property type="nucleotide sequence ID" value="NZ_JAJKFT010000010.1"/>
</dbReference>
<dbReference type="PROSITE" id="PS51833">
    <property type="entry name" value="HDOD"/>
    <property type="match status" value="1"/>
</dbReference>
<dbReference type="PANTHER" id="PTHR33525:SF3">
    <property type="entry name" value="RIBONUCLEASE Y"/>
    <property type="match status" value="1"/>
</dbReference>
<reference evidence="2" key="1">
    <citation type="submission" date="2021-11" db="EMBL/GenBank/DDBJ databases">
        <title>Genome sequence.</title>
        <authorList>
            <person name="Sun Q."/>
        </authorList>
    </citation>
    <scope>NUCLEOTIDE SEQUENCE</scope>
    <source>
        <strain evidence="2">JC732</strain>
    </source>
</reference>
<proteinExistence type="predicted"/>
<keyword evidence="3" id="KW-1185">Reference proteome</keyword>
<dbReference type="AlphaFoldDB" id="A0A9X1SGY3"/>
<dbReference type="PANTHER" id="PTHR33525">
    <property type="match status" value="1"/>
</dbReference>
<gene>
    <name evidence="2" type="ORF">LOC68_15845</name>
</gene>
<evidence type="ECO:0000259" key="1">
    <source>
        <dbReference type="PROSITE" id="PS51833"/>
    </source>
</evidence>
<comment type="caution">
    <text evidence="2">The sequence shown here is derived from an EMBL/GenBank/DDBJ whole genome shotgun (WGS) entry which is preliminary data.</text>
</comment>
<accession>A0A9X1SGY3</accession>